<dbReference type="GO" id="GO:0000155">
    <property type="term" value="F:phosphorelay sensor kinase activity"/>
    <property type="evidence" value="ECO:0007669"/>
    <property type="project" value="InterPro"/>
</dbReference>
<dbReference type="SUPFAM" id="SSF158472">
    <property type="entry name" value="HAMP domain-like"/>
    <property type="match status" value="1"/>
</dbReference>
<dbReference type="EC" id="2.7.13.3" evidence="3"/>
<dbReference type="SUPFAM" id="SSF47384">
    <property type="entry name" value="Homodimeric domain of signal transducing histidine kinase"/>
    <property type="match status" value="1"/>
</dbReference>
<evidence type="ECO:0000259" key="12">
    <source>
        <dbReference type="PROSITE" id="PS50885"/>
    </source>
</evidence>
<evidence type="ECO:0000256" key="1">
    <source>
        <dbReference type="ARBA" id="ARBA00000085"/>
    </source>
</evidence>
<dbReference type="InterPro" id="IPR005467">
    <property type="entry name" value="His_kinase_dom"/>
</dbReference>
<dbReference type="Pfam" id="PF00672">
    <property type="entry name" value="HAMP"/>
    <property type="match status" value="1"/>
</dbReference>
<reference evidence="13" key="1">
    <citation type="submission" date="2016-04" db="EMBL/GenBank/DDBJ databases">
        <authorList>
            <person name="Evans L.H."/>
            <person name="Alamgir A."/>
            <person name="Owens N."/>
            <person name="Weber N.D."/>
            <person name="Virtaneva K."/>
            <person name="Barbian K."/>
            <person name="Babar A."/>
            <person name="Rosenke K."/>
        </authorList>
    </citation>
    <scope>NUCLEOTIDE SEQUENCE</scope>
    <source>
        <strain evidence="13">Nono1</strain>
    </source>
</reference>
<keyword evidence="6" id="KW-0812">Transmembrane</keyword>
<evidence type="ECO:0000256" key="7">
    <source>
        <dbReference type="ARBA" id="ARBA00022777"/>
    </source>
</evidence>
<dbReference type="CDD" id="cd00082">
    <property type="entry name" value="HisKA"/>
    <property type="match status" value="1"/>
</dbReference>
<dbReference type="PRINTS" id="PR00344">
    <property type="entry name" value="BCTRLSENSOR"/>
</dbReference>
<evidence type="ECO:0000256" key="5">
    <source>
        <dbReference type="ARBA" id="ARBA00022679"/>
    </source>
</evidence>
<keyword evidence="4" id="KW-0597">Phosphoprotein</keyword>
<dbReference type="InterPro" id="IPR036097">
    <property type="entry name" value="HisK_dim/P_sf"/>
</dbReference>
<evidence type="ECO:0000256" key="6">
    <source>
        <dbReference type="ARBA" id="ARBA00022692"/>
    </source>
</evidence>
<dbReference type="Pfam" id="PF02518">
    <property type="entry name" value="HATPase_c"/>
    <property type="match status" value="1"/>
</dbReference>
<organism evidence="13">
    <name type="scientific">Nonomuraea gerenzanensis</name>
    <dbReference type="NCBI Taxonomy" id="93944"/>
    <lineage>
        <taxon>Bacteria</taxon>
        <taxon>Bacillati</taxon>
        <taxon>Actinomycetota</taxon>
        <taxon>Actinomycetes</taxon>
        <taxon>Streptosporangiales</taxon>
        <taxon>Streptosporangiaceae</taxon>
        <taxon>Nonomuraea</taxon>
    </lineage>
</organism>
<dbReference type="InterPro" id="IPR003594">
    <property type="entry name" value="HATPase_dom"/>
</dbReference>
<dbReference type="PANTHER" id="PTHR45436:SF5">
    <property type="entry name" value="SENSOR HISTIDINE KINASE TRCS"/>
    <property type="match status" value="1"/>
</dbReference>
<dbReference type="InterPro" id="IPR003661">
    <property type="entry name" value="HisK_dim/P_dom"/>
</dbReference>
<name>A0A1M4EE57_9ACTN</name>
<evidence type="ECO:0000256" key="3">
    <source>
        <dbReference type="ARBA" id="ARBA00012438"/>
    </source>
</evidence>
<keyword evidence="10" id="KW-0472">Membrane</keyword>
<proteinExistence type="predicted"/>
<dbReference type="InterPro" id="IPR050428">
    <property type="entry name" value="TCS_sensor_his_kinase"/>
</dbReference>
<feature type="domain" description="Histidine kinase" evidence="11">
    <location>
        <begin position="230"/>
        <end position="436"/>
    </location>
</feature>
<dbReference type="Gene3D" id="6.10.340.10">
    <property type="match status" value="1"/>
</dbReference>
<keyword evidence="9" id="KW-0902">Two-component regulatory system</keyword>
<dbReference type="SMART" id="SM00304">
    <property type="entry name" value="HAMP"/>
    <property type="match status" value="1"/>
</dbReference>
<comment type="subcellular location">
    <subcellularLocation>
        <location evidence="2">Cell membrane</location>
    </subcellularLocation>
</comment>
<dbReference type="PROSITE" id="PS50885">
    <property type="entry name" value="HAMP"/>
    <property type="match status" value="1"/>
</dbReference>
<dbReference type="EMBL" id="LT559118">
    <property type="protein sequence ID" value="SBO97257.1"/>
    <property type="molecule type" value="Genomic_DNA"/>
</dbReference>
<evidence type="ECO:0000256" key="9">
    <source>
        <dbReference type="ARBA" id="ARBA00023012"/>
    </source>
</evidence>
<dbReference type="Pfam" id="PF00512">
    <property type="entry name" value="HisKA"/>
    <property type="match status" value="1"/>
</dbReference>
<dbReference type="AlphaFoldDB" id="A0A1M4EE57"/>
<evidence type="ECO:0000313" key="13">
    <source>
        <dbReference type="EMBL" id="SBO97257.1"/>
    </source>
</evidence>
<keyword evidence="7 13" id="KW-0418">Kinase</keyword>
<evidence type="ECO:0000259" key="11">
    <source>
        <dbReference type="PROSITE" id="PS50109"/>
    </source>
</evidence>
<gene>
    <name evidence="13" type="ORF">BN4615_P6773</name>
</gene>
<dbReference type="Gene3D" id="1.10.287.130">
    <property type="match status" value="1"/>
</dbReference>
<evidence type="ECO:0000256" key="2">
    <source>
        <dbReference type="ARBA" id="ARBA00004236"/>
    </source>
</evidence>
<dbReference type="CDD" id="cd00075">
    <property type="entry name" value="HATPase"/>
    <property type="match status" value="1"/>
</dbReference>
<keyword evidence="5" id="KW-0808">Transferase</keyword>
<dbReference type="PROSITE" id="PS50109">
    <property type="entry name" value="HIS_KIN"/>
    <property type="match status" value="1"/>
</dbReference>
<evidence type="ECO:0000256" key="10">
    <source>
        <dbReference type="ARBA" id="ARBA00023136"/>
    </source>
</evidence>
<dbReference type="InterPro" id="IPR004358">
    <property type="entry name" value="Sig_transdc_His_kin-like_C"/>
</dbReference>
<evidence type="ECO:0000256" key="8">
    <source>
        <dbReference type="ARBA" id="ARBA00022989"/>
    </source>
</evidence>
<dbReference type="SMART" id="SM00387">
    <property type="entry name" value="HATPase_c"/>
    <property type="match status" value="1"/>
</dbReference>
<dbReference type="InterPro" id="IPR003660">
    <property type="entry name" value="HAMP_dom"/>
</dbReference>
<sequence>MRARCTLIAALFAMSVLVVLGATVDLAIRWRVQSDAYSQAERVASQWSPVARDGYVPQPIPANEPVDLIQVVDARHRVVKSSRAASATEPLSMLRPPPDARFQPRTECMRGRCILLQAIRLSPAPDAAVVYAGIPEPDLLATHDLEYAVVAGTALFTGLAAWTAWVLVGRALGPVEAIRSRISQITVSDLSMRVPVPRGNDEITRLATTANHTLSQLEGAVEQLRQFASTTSHELRTPIAGLRTQLEEALLYPEDVDPQQALRSALATAGRLEAIVNDLLLLARLRAADPSPPERIDLGELVAAEVRAQGGSVPARVHAPRGLEIRGSRMQLIRVLDNLLTNAQRHAESLVEVSVEPADDGVAVTVADDGPGIPPAHRERVFERFVRLDEGRRRDPGGSGLGLAISRDIAHSHHGTLTAEDSPRGARFVLWLPLVSGGPTHRPATGL</sequence>
<feature type="domain" description="HAMP" evidence="12">
    <location>
        <begin position="169"/>
        <end position="222"/>
    </location>
</feature>
<protein>
    <recommendedName>
        <fullName evidence="3">histidine kinase</fullName>
        <ecNumber evidence="3">2.7.13.3</ecNumber>
    </recommendedName>
</protein>
<dbReference type="SUPFAM" id="SSF55874">
    <property type="entry name" value="ATPase domain of HSP90 chaperone/DNA topoisomerase II/histidine kinase"/>
    <property type="match status" value="1"/>
</dbReference>
<dbReference type="SMART" id="SM00388">
    <property type="entry name" value="HisKA"/>
    <property type="match status" value="1"/>
</dbReference>
<keyword evidence="8" id="KW-1133">Transmembrane helix</keyword>
<dbReference type="InterPro" id="IPR036890">
    <property type="entry name" value="HATPase_C_sf"/>
</dbReference>
<dbReference type="PANTHER" id="PTHR45436">
    <property type="entry name" value="SENSOR HISTIDINE KINASE YKOH"/>
    <property type="match status" value="1"/>
</dbReference>
<evidence type="ECO:0000256" key="4">
    <source>
        <dbReference type="ARBA" id="ARBA00022553"/>
    </source>
</evidence>
<dbReference type="GO" id="GO:0005886">
    <property type="term" value="C:plasma membrane"/>
    <property type="evidence" value="ECO:0007669"/>
    <property type="project" value="UniProtKB-SubCell"/>
</dbReference>
<comment type="catalytic activity">
    <reaction evidence="1">
        <text>ATP + protein L-histidine = ADP + protein N-phospho-L-histidine.</text>
        <dbReference type="EC" id="2.7.13.3"/>
    </reaction>
</comment>
<dbReference type="CDD" id="cd06225">
    <property type="entry name" value="HAMP"/>
    <property type="match status" value="1"/>
</dbReference>
<accession>A0A1M4EE57</accession>
<dbReference type="Gene3D" id="3.30.565.10">
    <property type="entry name" value="Histidine kinase-like ATPase, C-terminal domain"/>
    <property type="match status" value="1"/>
</dbReference>